<dbReference type="Gene3D" id="3.40.50.2000">
    <property type="entry name" value="Glycogen Phosphorylase B"/>
    <property type="match status" value="2"/>
</dbReference>
<proteinExistence type="inferred from homology"/>
<name>A0AA41UX51_PAPNU</name>
<protein>
    <recommendedName>
        <fullName evidence="5">Glycosyltransferase</fullName>
        <ecNumber evidence="5">2.4.1.-</ecNumber>
    </recommendedName>
</protein>
<comment type="caution">
    <text evidence="6">The sequence shown here is derived from an EMBL/GenBank/DDBJ whole genome shotgun (WGS) entry which is preliminary data.</text>
</comment>
<evidence type="ECO:0000256" key="4">
    <source>
        <dbReference type="RuleBase" id="RU003718"/>
    </source>
</evidence>
<dbReference type="PROSITE" id="PS00375">
    <property type="entry name" value="UDPGT"/>
    <property type="match status" value="1"/>
</dbReference>
<evidence type="ECO:0000256" key="2">
    <source>
        <dbReference type="ARBA" id="ARBA00022676"/>
    </source>
</evidence>
<evidence type="ECO:0000256" key="3">
    <source>
        <dbReference type="ARBA" id="ARBA00022679"/>
    </source>
</evidence>
<dbReference type="FunFam" id="3.40.50.2000:FF:000103">
    <property type="entry name" value="Glycosyltransferase"/>
    <property type="match status" value="1"/>
</dbReference>
<dbReference type="InterPro" id="IPR035595">
    <property type="entry name" value="UDP_glycos_trans_CS"/>
</dbReference>
<dbReference type="InterPro" id="IPR002213">
    <property type="entry name" value="UDP_glucos_trans"/>
</dbReference>
<dbReference type="EC" id="2.4.1.-" evidence="5"/>
<gene>
    <name evidence="6" type="ORF">MKW94_021589</name>
</gene>
<evidence type="ECO:0000256" key="5">
    <source>
        <dbReference type="RuleBase" id="RU362057"/>
    </source>
</evidence>
<sequence>MSTSCREKVILFPFMAQGHLIPYLALALKIQSKFGYSVTILSTPLNIQKLQRSLPPSTSNINLVSLPYSSSDHNLPPNSENTDVLPYPLVINLLDSLHSLRPHLHKFISDLVTQNTPPLCIISDVFLGWTVEIAKEFEIFHSVFVTGGAYGTGIYYSIWLNQPQLQNESEEEFILPDFPQDLRIHRSQLANNVLQATGTDSWSMFYKRELSQTLTSDGFLFNTVEAFDQVGLTYFRSKLGHDSVWAVGPVSDYSLSLKSRASSGTSSDLCTQWLDNQQEKSVLYISFGSMNTISSTQMMELAIGLEKSGRNFIWVVRPPLGYEMNEEVRSEWLPDGFEERMKAKNRGLLVRKWATQLEILSHKATSVFLSHCGWNSILESLSFGVPIIGWPISADQYNNSKLLEEEIGVCVELARGNRNEIRREDVVRVIDLVMSNESKKGDEMRNKACEVKEMIENAIREEQGCKGSSVNGLEEFFAMALARKKRKMDH</sequence>
<dbReference type="FunFam" id="3.40.50.2000:FF:000064">
    <property type="entry name" value="Glycosyltransferase"/>
    <property type="match status" value="1"/>
</dbReference>
<dbReference type="AlphaFoldDB" id="A0AA41UX51"/>
<dbReference type="SUPFAM" id="SSF53756">
    <property type="entry name" value="UDP-Glycosyltransferase/glycogen phosphorylase"/>
    <property type="match status" value="1"/>
</dbReference>
<reference evidence="6" key="1">
    <citation type="submission" date="2022-03" db="EMBL/GenBank/DDBJ databases">
        <title>A functionally conserved STORR gene fusion in Papaver species that diverged 16.8 million years ago.</title>
        <authorList>
            <person name="Catania T."/>
        </authorList>
    </citation>
    <scope>NUCLEOTIDE SEQUENCE</scope>
    <source>
        <strain evidence="6">S-191538</strain>
    </source>
</reference>
<evidence type="ECO:0000256" key="1">
    <source>
        <dbReference type="ARBA" id="ARBA00009995"/>
    </source>
</evidence>
<organism evidence="6 7">
    <name type="scientific">Papaver nudicaule</name>
    <name type="common">Iceland poppy</name>
    <dbReference type="NCBI Taxonomy" id="74823"/>
    <lineage>
        <taxon>Eukaryota</taxon>
        <taxon>Viridiplantae</taxon>
        <taxon>Streptophyta</taxon>
        <taxon>Embryophyta</taxon>
        <taxon>Tracheophyta</taxon>
        <taxon>Spermatophyta</taxon>
        <taxon>Magnoliopsida</taxon>
        <taxon>Ranunculales</taxon>
        <taxon>Papaveraceae</taxon>
        <taxon>Papaveroideae</taxon>
        <taxon>Papaver</taxon>
    </lineage>
</organism>
<dbReference type="Proteomes" id="UP001177140">
    <property type="component" value="Unassembled WGS sequence"/>
</dbReference>
<dbReference type="Pfam" id="PF00201">
    <property type="entry name" value="UDPGT"/>
    <property type="match status" value="1"/>
</dbReference>
<dbReference type="PANTHER" id="PTHR48047">
    <property type="entry name" value="GLYCOSYLTRANSFERASE"/>
    <property type="match status" value="1"/>
</dbReference>
<keyword evidence="3 4" id="KW-0808">Transferase</keyword>
<dbReference type="GO" id="GO:0035251">
    <property type="term" value="F:UDP-glucosyltransferase activity"/>
    <property type="evidence" value="ECO:0007669"/>
    <property type="project" value="TreeGrafter"/>
</dbReference>
<evidence type="ECO:0000313" key="6">
    <source>
        <dbReference type="EMBL" id="MCL7026015.1"/>
    </source>
</evidence>
<accession>A0AA41UX51</accession>
<keyword evidence="7" id="KW-1185">Reference proteome</keyword>
<comment type="similarity">
    <text evidence="1 4">Belongs to the UDP-glycosyltransferase family.</text>
</comment>
<keyword evidence="2 4" id="KW-0328">Glycosyltransferase</keyword>
<evidence type="ECO:0000313" key="7">
    <source>
        <dbReference type="Proteomes" id="UP001177140"/>
    </source>
</evidence>
<dbReference type="EMBL" id="JAJJMA010051598">
    <property type="protein sequence ID" value="MCL7026015.1"/>
    <property type="molecule type" value="Genomic_DNA"/>
</dbReference>
<dbReference type="CDD" id="cd03784">
    <property type="entry name" value="GT1_Gtf-like"/>
    <property type="match status" value="1"/>
</dbReference>
<dbReference type="PANTHER" id="PTHR48047:SF61">
    <property type="entry name" value="OS04G0273600 PROTEIN"/>
    <property type="match status" value="1"/>
</dbReference>